<dbReference type="EMBL" id="RWKW01000090">
    <property type="protein sequence ID" value="RST84540.1"/>
    <property type="molecule type" value="Genomic_DNA"/>
</dbReference>
<evidence type="ECO:0000259" key="3">
    <source>
        <dbReference type="Pfam" id="PF00912"/>
    </source>
</evidence>
<dbReference type="Pfam" id="PF00912">
    <property type="entry name" value="Transgly"/>
    <property type="match status" value="1"/>
</dbReference>
<protein>
    <recommendedName>
        <fullName evidence="3">Glycosyl transferase family 51 domain-containing protein</fullName>
    </recommendedName>
</protein>
<evidence type="ECO:0000256" key="1">
    <source>
        <dbReference type="ARBA" id="ARBA00004752"/>
    </source>
</evidence>
<evidence type="ECO:0000256" key="2">
    <source>
        <dbReference type="ARBA" id="ARBA00022679"/>
    </source>
</evidence>
<dbReference type="Gene3D" id="1.10.3810.10">
    <property type="entry name" value="Biosynthetic peptidoglycan transglycosylase-like"/>
    <property type="match status" value="1"/>
</dbReference>
<dbReference type="PANTHER" id="PTHR32282">
    <property type="entry name" value="BINDING PROTEIN TRANSPEPTIDASE, PUTATIVE-RELATED"/>
    <property type="match status" value="1"/>
</dbReference>
<sequence length="292" mass="31793">MSAGLGLGRPRSPFWGGVGAGGTAGGGRGTGIFAHRAARTLPRLALAALSLLALSGVTLFALDRLDRAYPPPLDRARDFSREVVDRNGALLRAYATDDGRWRLPVDRKAVDPQFVRMLVAYEDKRFHDHHGVDLLAVGRAAFQFATQGRIVSGGSTITMQLARLIEPREERSLLSKARQALRALQIERRLSKDEILTRYLTLAPYGGNIEGVRAASLAWFGREPNRLTLPQAALLVALPQSPEARRPDRNARAAQAARDRVLSRMAQAGVIVPGEVERASAEPVSSTRRPMP</sequence>
<comment type="caution">
    <text evidence="4">The sequence shown here is derived from an EMBL/GenBank/DDBJ whole genome shotgun (WGS) entry which is preliminary data.</text>
</comment>
<name>A0A429YSZ3_9HYPH</name>
<dbReference type="GO" id="GO:0009252">
    <property type="term" value="P:peptidoglycan biosynthetic process"/>
    <property type="evidence" value="ECO:0007669"/>
    <property type="project" value="TreeGrafter"/>
</dbReference>
<reference evidence="4 5" key="1">
    <citation type="submission" date="2018-12" db="EMBL/GenBank/DDBJ databases">
        <title>Mesorhizobium carbonis sp. nov., isolated from coal mine water.</title>
        <authorList>
            <person name="Xin W."/>
            <person name="Xu Z."/>
            <person name="Xiang F."/>
            <person name="Zhang J."/>
            <person name="Xi L."/>
            <person name="Liu J."/>
        </authorList>
    </citation>
    <scope>NUCLEOTIDE SEQUENCE [LARGE SCALE GENOMIC DNA]</scope>
    <source>
        <strain evidence="4 5">B2.3</strain>
    </source>
</reference>
<keyword evidence="2" id="KW-0808">Transferase</keyword>
<proteinExistence type="predicted"/>
<feature type="non-terminal residue" evidence="4">
    <location>
        <position position="292"/>
    </location>
</feature>
<dbReference type="AlphaFoldDB" id="A0A429YSZ3"/>
<gene>
    <name evidence="4" type="ORF">EJC49_20750</name>
</gene>
<dbReference type="InterPro" id="IPR050396">
    <property type="entry name" value="Glycosyltr_51/Transpeptidase"/>
</dbReference>
<dbReference type="InterPro" id="IPR036950">
    <property type="entry name" value="PBP_transglycosylase"/>
</dbReference>
<evidence type="ECO:0000313" key="4">
    <source>
        <dbReference type="EMBL" id="RST84540.1"/>
    </source>
</evidence>
<keyword evidence="5" id="KW-1185">Reference proteome</keyword>
<organism evidence="4 5">
    <name type="scientific">Aquibium carbonis</name>
    <dbReference type="NCBI Taxonomy" id="2495581"/>
    <lineage>
        <taxon>Bacteria</taxon>
        <taxon>Pseudomonadati</taxon>
        <taxon>Pseudomonadota</taxon>
        <taxon>Alphaproteobacteria</taxon>
        <taxon>Hyphomicrobiales</taxon>
        <taxon>Phyllobacteriaceae</taxon>
        <taxon>Aquibium</taxon>
    </lineage>
</organism>
<dbReference type="SUPFAM" id="SSF53955">
    <property type="entry name" value="Lysozyme-like"/>
    <property type="match status" value="1"/>
</dbReference>
<feature type="domain" description="Glycosyl transferase family 51" evidence="3">
    <location>
        <begin position="97"/>
        <end position="265"/>
    </location>
</feature>
<dbReference type="PANTHER" id="PTHR32282:SF15">
    <property type="entry name" value="PENICILLIN-BINDING PROTEIN 1C"/>
    <property type="match status" value="1"/>
</dbReference>
<dbReference type="Proteomes" id="UP000278398">
    <property type="component" value="Unassembled WGS sequence"/>
</dbReference>
<comment type="pathway">
    <text evidence="1">Cell wall biogenesis; peptidoglycan biosynthesis.</text>
</comment>
<dbReference type="GO" id="GO:0008955">
    <property type="term" value="F:peptidoglycan glycosyltransferase activity"/>
    <property type="evidence" value="ECO:0007669"/>
    <property type="project" value="TreeGrafter"/>
</dbReference>
<dbReference type="InterPro" id="IPR023346">
    <property type="entry name" value="Lysozyme-like_dom_sf"/>
</dbReference>
<dbReference type="InterPro" id="IPR001264">
    <property type="entry name" value="Glyco_trans_51"/>
</dbReference>
<dbReference type="GO" id="GO:0030288">
    <property type="term" value="C:outer membrane-bounded periplasmic space"/>
    <property type="evidence" value="ECO:0007669"/>
    <property type="project" value="TreeGrafter"/>
</dbReference>
<evidence type="ECO:0000313" key="5">
    <source>
        <dbReference type="Proteomes" id="UP000278398"/>
    </source>
</evidence>
<accession>A0A429YSZ3</accession>